<proteinExistence type="predicted"/>
<name>A0A4C1WPW2_EUMVA</name>
<dbReference type="AlphaFoldDB" id="A0A4C1WPW2"/>
<organism evidence="1 2">
    <name type="scientific">Eumeta variegata</name>
    <name type="common">Bagworm moth</name>
    <name type="synonym">Eumeta japonica</name>
    <dbReference type="NCBI Taxonomy" id="151549"/>
    <lineage>
        <taxon>Eukaryota</taxon>
        <taxon>Metazoa</taxon>
        <taxon>Ecdysozoa</taxon>
        <taxon>Arthropoda</taxon>
        <taxon>Hexapoda</taxon>
        <taxon>Insecta</taxon>
        <taxon>Pterygota</taxon>
        <taxon>Neoptera</taxon>
        <taxon>Endopterygota</taxon>
        <taxon>Lepidoptera</taxon>
        <taxon>Glossata</taxon>
        <taxon>Ditrysia</taxon>
        <taxon>Tineoidea</taxon>
        <taxon>Psychidae</taxon>
        <taxon>Oiketicinae</taxon>
        <taxon>Eumeta</taxon>
    </lineage>
</organism>
<accession>A0A4C1WPW2</accession>
<sequence>MAESIMLVYLLEGREAYWATFKDEDQDRDRDGRSIISQYKRCRKPFYVHKGTKAITDYNENYESPLLPPSDILCRIYIVTQEVDNTLVTPPKWRVSLGSGDSVSPATSYLNAKRLQAAGRVLQNRRVYLHGIKRGLCRTPGRPRAVFYDFEDVVPVNVPDPYNAVSAVKGENDSSTANQEKIIRRSVISCGDYESYKNKCFQLSESVYDSPALVPPLPSRVDDWCSPVLVSAPKFTLETDSGISIKMRSRIHSNQTRLPTQGKP</sequence>
<evidence type="ECO:0000313" key="1">
    <source>
        <dbReference type="EMBL" id="GBP53418.1"/>
    </source>
</evidence>
<dbReference type="Proteomes" id="UP000299102">
    <property type="component" value="Unassembled WGS sequence"/>
</dbReference>
<reference evidence="1 2" key="1">
    <citation type="journal article" date="2019" name="Commun. Biol.">
        <title>The bagworm genome reveals a unique fibroin gene that provides high tensile strength.</title>
        <authorList>
            <person name="Kono N."/>
            <person name="Nakamura H."/>
            <person name="Ohtoshi R."/>
            <person name="Tomita M."/>
            <person name="Numata K."/>
            <person name="Arakawa K."/>
        </authorList>
    </citation>
    <scope>NUCLEOTIDE SEQUENCE [LARGE SCALE GENOMIC DNA]</scope>
</reference>
<gene>
    <name evidence="1" type="ORF">EVAR_48170_1</name>
</gene>
<evidence type="ECO:0000313" key="2">
    <source>
        <dbReference type="Proteomes" id="UP000299102"/>
    </source>
</evidence>
<protein>
    <submittedName>
        <fullName evidence="1">Uncharacterized protein</fullName>
    </submittedName>
</protein>
<keyword evidence="2" id="KW-1185">Reference proteome</keyword>
<dbReference type="EMBL" id="BGZK01000624">
    <property type="protein sequence ID" value="GBP53418.1"/>
    <property type="molecule type" value="Genomic_DNA"/>
</dbReference>
<comment type="caution">
    <text evidence="1">The sequence shown here is derived from an EMBL/GenBank/DDBJ whole genome shotgun (WGS) entry which is preliminary data.</text>
</comment>